<evidence type="ECO:0000256" key="4">
    <source>
        <dbReference type="ARBA" id="ARBA00023204"/>
    </source>
</evidence>
<feature type="compositionally biased region" description="Basic residues" evidence="6">
    <location>
        <begin position="304"/>
        <end position="317"/>
    </location>
</feature>
<feature type="region of interest" description="Disordered" evidence="6">
    <location>
        <begin position="1"/>
        <end position="20"/>
    </location>
</feature>
<comment type="subcellular location">
    <subcellularLocation>
        <location evidence="1">Nucleus</location>
    </subcellularLocation>
</comment>
<evidence type="ECO:0000313" key="11">
    <source>
        <dbReference type="Proteomes" id="UP000807306"/>
    </source>
</evidence>
<evidence type="ECO:0000313" key="10">
    <source>
        <dbReference type="EMBL" id="KAF9525479.1"/>
    </source>
</evidence>
<name>A0A9P6EAH8_9AGAR</name>
<dbReference type="Pfam" id="PF03835">
    <property type="entry name" value="Rad4"/>
    <property type="match status" value="1"/>
</dbReference>
<sequence length="1038" mass="115952">MLLNGAEDSQLQNNSEDELDWEEVEVPEHQQHLEITLDVGESKPDANATKRTGISHAERLVRIDCHKIHTVALIANARTRNRWLNDEILQARLLSFVPLHLQNAFGAIHKSKVPDQNQRGRMFERAMVNLTTWWITEFFEVLPVGHLKNRTYDQVQRGIEAQALNLKKSDNMQDLSLEVDMDVLQDIIDDNVEPIRSAKSLMKHALMQRGSRDISAQLFTTLCRALGIPSRLVVSIQSVPWQVGIGKPKTKYTKKLKLKGKEVVKDDSVMEHSSNAWSAVEPNNGQGSQLGCSPPGPLSEKAKGKQKAKPAIRLRKTKEKDRTLSEVPTRLETPDPLTTPPVFWTEVFSKPDSKWFPIDPIRGSVNKRKVFDPTPLPTSNPAASAVLNRVKVENRMLYVLAFEEDGYARDVTRRYARQFGAKVAKMQGGSSAPNVGGGGKGRQAWWEKVVNSIHRPFRLHRDDLEDQELDAAQMMEGMPTTVSGFKGHPLYVLERHLRQTETIYPPPPVTGELGKFRGEPVYPRAAVVPLKTAENWMRSSGRTIRVSEQPMKMVKVRAGTVNKLRELEVMKDELKVAGAAENDVHAGNPDIMQGLYAYSQTEEYVPDPVIQGVVPKNNFGNIDLYVPSMLPEGAAHVPFKGVAKIARKLGFDFAEAVTGFEFKKRRAFPILEGIVVAAENEATLLEAYWEAETDAQEKARAKREERVLKQWTRLIQGLRIRQSLQEKYGSKTSEKQKKIEVERAANTWGDEIKDHPKESAGGFVIGEGVDQVVSAFHLPKNTHPVLPSSSRIPSDVESVMASEDGLESDEREGFELQTYDLEEIEMHDVEMEDASRTVSFVPKTLQQLAEDAAILDDRSQVGDTEEEIITLASIRPSLVPASLVSTPITNGRQTRSKRPASSTIQATPLKPITPKAATRTSTKNSQSIKGSTAKKAVGKRKRGAKDRSDEEAEPSGDDEDDIDEQDIDVNTSPPQKRPTRPRPRPKVTTPLISKQFNSGLTATSTPTRILRPRPSKSATQLQREREAEEAYQRAAEES</sequence>
<dbReference type="PANTHER" id="PTHR12135:SF0">
    <property type="entry name" value="DNA REPAIR PROTEIN COMPLEMENTING XP-C CELLS"/>
    <property type="match status" value="1"/>
</dbReference>
<evidence type="ECO:0000256" key="5">
    <source>
        <dbReference type="ARBA" id="ARBA00023242"/>
    </source>
</evidence>
<feature type="domain" description="Rad4 beta-hairpin" evidence="8">
    <location>
        <begin position="530"/>
        <end position="607"/>
    </location>
</feature>
<dbReference type="InterPro" id="IPR004583">
    <property type="entry name" value="DNA_repair_Rad4"/>
</dbReference>
<feature type="compositionally biased region" description="Polar residues" evidence="6">
    <location>
        <begin position="885"/>
        <end position="906"/>
    </location>
</feature>
<feature type="compositionally biased region" description="Polar residues" evidence="6">
    <location>
        <begin position="918"/>
        <end position="930"/>
    </location>
</feature>
<dbReference type="AlphaFoldDB" id="A0A9P6EAH8"/>
<feature type="region of interest" description="Disordered" evidence="6">
    <location>
        <begin position="267"/>
        <end position="334"/>
    </location>
</feature>
<dbReference type="InterPro" id="IPR038765">
    <property type="entry name" value="Papain-like_cys_pep_sf"/>
</dbReference>
<dbReference type="Gene3D" id="2.20.20.110">
    <property type="entry name" value="Rad4, beta-hairpin domain BHD1"/>
    <property type="match status" value="1"/>
</dbReference>
<dbReference type="PANTHER" id="PTHR12135">
    <property type="entry name" value="DNA REPAIR PROTEIN XP-C / RAD4"/>
    <property type="match status" value="1"/>
</dbReference>
<evidence type="ECO:0000256" key="3">
    <source>
        <dbReference type="ARBA" id="ARBA00022763"/>
    </source>
</evidence>
<dbReference type="GO" id="GO:0000111">
    <property type="term" value="C:nucleotide-excision repair factor 2 complex"/>
    <property type="evidence" value="ECO:0007669"/>
    <property type="project" value="TreeGrafter"/>
</dbReference>
<evidence type="ECO:0000259" key="9">
    <source>
        <dbReference type="SMART" id="SM01032"/>
    </source>
</evidence>
<evidence type="ECO:0000256" key="2">
    <source>
        <dbReference type="ARBA" id="ARBA00009525"/>
    </source>
</evidence>
<feature type="domain" description="Rad4 beta-hairpin" evidence="9">
    <location>
        <begin position="614"/>
        <end position="688"/>
    </location>
</feature>
<evidence type="ECO:0000256" key="1">
    <source>
        <dbReference type="ARBA" id="ARBA00004123"/>
    </source>
</evidence>
<feature type="region of interest" description="Disordered" evidence="6">
    <location>
        <begin position="885"/>
        <end position="1038"/>
    </location>
</feature>
<dbReference type="GO" id="GO:0006298">
    <property type="term" value="P:mismatch repair"/>
    <property type="evidence" value="ECO:0007669"/>
    <property type="project" value="TreeGrafter"/>
</dbReference>
<dbReference type="FunFam" id="3.30.70.2460:FF:000001">
    <property type="entry name" value="DNA repair protein Rad4 family"/>
    <property type="match status" value="1"/>
</dbReference>
<feature type="compositionally biased region" description="Polar residues" evidence="6">
    <location>
        <begin position="991"/>
        <end position="1007"/>
    </location>
</feature>
<dbReference type="GO" id="GO:0071942">
    <property type="term" value="C:XPC complex"/>
    <property type="evidence" value="ECO:0007669"/>
    <property type="project" value="TreeGrafter"/>
</dbReference>
<proteinExistence type="inferred from homology"/>
<evidence type="ECO:0000259" key="7">
    <source>
        <dbReference type="SMART" id="SM01030"/>
    </source>
</evidence>
<dbReference type="Pfam" id="PF10403">
    <property type="entry name" value="BHD_1"/>
    <property type="match status" value="1"/>
</dbReference>
<reference evidence="10" key="1">
    <citation type="submission" date="2020-11" db="EMBL/GenBank/DDBJ databases">
        <authorList>
            <consortium name="DOE Joint Genome Institute"/>
            <person name="Ahrendt S."/>
            <person name="Riley R."/>
            <person name="Andreopoulos W."/>
            <person name="Labutti K."/>
            <person name="Pangilinan J."/>
            <person name="Ruiz-Duenas F.J."/>
            <person name="Barrasa J.M."/>
            <person name="Sanchez-Garcia M."/>
            <person name="Camarero S."/>
            <person name="Miyauchi S."/>
            <person name="Serrano A."/>
            <person name="Linde D."/>
            <person name="Babiker R."/>
            <person name="Drula E."/>
            <person name="Ayuso-Fernandez I."/>
            <person name="Pacheco R."/>
            <person name="Padilla G."/>
            <person name="Ferreira P."/>
            <person name="Barriuso J."/>
            <person name="Kellner H."/>
            <person name="Castanera R."/>
            <person name="Alfaro M."/>
            <person name="Ramirez L."/>
            <person name="Pisabarro A.G."/>
            <person name="Kuo A."/>
            <person name="Tritt A."/>
            <person name="Lipzen A."/>
            <person name="He G."/>
            <person name="Yan M."/>
            <person name="Ng V."/>
            <person name="Cullen D."/>
            <person name="Martin F."/>
            <person name="Rosso M.-N."/>
            <person name="Henrissat B."/>
            <person name="Hibbett D."/>
            <person name="Martinez A.T."/>
            <person name="Grigoriev I.V."/>
        </authorList>
    </citation>
    <scope>NUCLEOTIDE SEQUENCE</scope>
    <source>
        <strain evidence="10">CBS 506.95</strain>
    </source>
</reference>
<feature type="compositionally biased region" description="Basic and acidic residues" evidence="6">
    <location>
        <begin position="1022"/>
        <end position="1038"/>
    </location>
</feature>
<dbReference type="EMBL" id="MU157883">
    <property type="protein sequence ID" value="KAF9525479.1"/>
    <property type="molecule type" value="Genomic_DNA"/>
</dbReference>
<dbReference type="InterPro" id="IPR042488">
    <property type="entry name" value="Rad4_BHD3_sf"/>
</dbReference>
<dbReference type="InterPro" id="IPR018327">
    <property type="entry name" value="BHD_2"/>
</dbReference>
<dbReference type="SMART" id="SM01032">
    <property type="entry name" value="BHD_3"/>
    <property type="match status" value="1"/>
</dbReference>
<dbReference type="Gene3D" id="3.30.70.2460">
    <property type="entry name" value="Rad4, beta-hairpin domain BHD3"/>
    <property type="match status" value="1"/>
</dbReference>
<dbReference type="GO" id="GO:0005737">
    <property type="term" value="C:cytoplasm"/>
    <property type="evidence" value="ECO:0007669"/>
    <property type="project" value="TreeGrafter"/>
</dbReference>
<keyword evidence="3" id="KW-0227">DNA damage</keyword>
<gene>
    <name evidence="10" type="ORF">CPB83DRAFT_859313</name>
</gene>
<comment type="caution">
    <text evidence="10">The sequence shown here is derived from an EMBL/GenBank/DDBJ whole genome shotgun (WGS) entry which is preliminary data.</text>
</comment>
<feature type="domain" description="Rad4 beta-hairpin" evidence="7">
    <location>
        <begin position="474"/>
        <end position="528"/>
    </location>
</feature>
<dbReference type="SMART" id="SM01031">
    <property type="entry name" value="BHD_2"/>
    <property type="match status" value="1"/>
</dbReference>
<dbReference type="Pfam" id="PF10405">
    <property type="entry name" value="BHD_3"/>
    <property type="match status" value="1"/>
</dbReference>
<keyword evidence="11" id="KW-1185">Reference proteome</keyword>
<dbReference type="InterPro" id="IPR036985">
    <property type="entry name" value="Transglutaminase-like_sf"/>
</dbReference>
<dbReference type="Pfam" id="PF10404">
    <property type="entry name" value="BHD_2"/>
    <property type="match status" value="1"/>
</dbReference>
<dbReference type="Proteomes" id="UP000807306">
    <property type="component" value="Unassembled WGS sequence"/>
</dbReference>
<dbReference type="OrthoDB" id="300780at2759"/>
<dbReference type="GO" id="GO:0003697">
    <property type="term" value="F:single-stranded DNA binding"/>
    <property type="evidence" value="ECO:0007669"/>
    <property type="project" value="TreeGrafter"/>
</dbReference>
<dbReference type="Gene3D" id="3.90.260.10">
    <property type="entry name" value="Transglutaminase-like"/>
    <property type="match status" value="1"/>
</dbReference>
<evidence type="ECO:0000259" key="8">
    <source>
        <dbReference type="SMART" id="SM01031"/>
    </source>
</evidence>
<evidence type="ECO:0000256" key="6">
    <source>
        <dbReference type="SAM" id="MobiDB-lite"/>
    </source>
</evidence>
<protein>
    <recommendedName>
        <fullName evidence="12">Rad4-domain-containing protein</fullName>
    </recommendedName>
</protein>
<dbReference type="InterPro" id="IPR018325">
    <property type="entry name" value="Rad4/PNGase_transGLS-fold"/>
</dbReference>
<dbReference type="GO" id="GO:0006289">
    <property type="term" value="P:nucleotide-excision repair"/>
    <property type="evidence" value="ECO:0007669"/>
    <property type="project" value="InterPro"/>
</dbReference>
<evidence type="ECO:0008006" key="12">
    <source>
        <dbReference type="Google" id="ProtNLM"/>
    </source>
</evidence>
<dbReference type="GO" id="GO:0003684">
    <property type="term" value="F:damaged DNA binding"/>
    <property type="evidence" value="ECO:0007669"/>
    <property type="project" value="InterPro"/>
</dbReference>
<dbReference type="SUPFAM" id="SSF54001">
    <property type="entry name" value="Cysteine proteinases"/>
    <property type="match status" value="1"/>
</dbReference>
<feature type="compositionally biased region" description="Acidic residues" evidence="6">
    <location>
        <begin position="949"/>
        <end position="967"/>
    </location>
</feature>
<keyword evidence="5" id="KW-0539">Nucleus</keyword>
<comment type="similarity">
    <text evidence="2">Belongs to the XPC family.</text>
</comment>
<dbReference type="SMART" id="SM01030">
    <property type="entry name" value="BHD_1"/>
    <property type="match status" value="1"/>
</dbReference>
<accession>A0A9P6EAH8</accession>
<dbReference type="InterPro" id="IPR018326">
    <property type="entry name" value="Rad4_beta-hairpin_dom1"/>
</dbReference>
<feature type="compositionally biased region" description="Polar residues" evidence="6">
    <location>
        <begin position="271"/>
        <end position="291"/>
    </location>
</feature>
<organism evidence="10 11">
    <name type="scientific">Crepidotus variabilis</name>
    <dbReference type="NCBI Taxonomy" id="179855"/>
    <lineage>
        <taxon>Eukaryota</taxon>
        <taxon>Fungi</taxon>
        <taxon>Dikarya</taxon>
        <taxon>Basidiomycota</taxon>
        <taxon>Agaricomycotina</taxon>
        <taxon>Agaricomycetes</taxon>
        <taxon>Agaricomycetidae</taxon>
        <taxon>Agaricales</taxon>
        <taxon>Agaricineae</taxon>
        <taxon>Crepidotaceae</taxon>
        <taxon>Crepidotus</taxon>
    </lineage>
</organism>
<keyword evidence="4" id="KW-0234">DNA repair</keyword>
<dbReference type="InterPro" id="IPR018328">
    <property type="entry name" value="Rad4_beta-hairpin_dom3"/>
</dbReference>